<evidence type="ECO:0000313" key="2">
    <source>
        <dbReference type="Proteomes" id="UP001341840"/>
    </source>
</evidence>
<accession>A0ABU6SQB8</accession>
<proteinExistence type="predicted"/>
<organism evidence="1 2">
    <name type="scientific">Stylosanthes scabra</name>
    <dbReference type="NCBI Taxonomy" id="79078"/>
    <lineage>
        <taxon>Eukaryota</taxon>
        <taxon>Viridiplantae</taxon>
        <taxon>Streptophyta</taxon>
        <taxon>Embryophyta</taxon>
        <taxon>Tracheophyta</taxon>
        <taxon>Spermatophyta</taxon>
        <taxon>Magnoliopsida</taxon>
        <taxon>eudicotyledons</taxon>
        <taxon>Gunneridae</taxon>
        <taxon>Pentapetalae</taxon>
        <taxon>rosids</taxon>
        <taxon>fabids</taxon>
        <taxon>Fabales</taxon>
        <taxon>Fabaceae</taxon>
        <taxon>Papilionoideae</taxon>
        <taxon>50 kb inversion clade</taxon>
        <taxon>dalbergioids sensu lato</taxon>
        <taxon>Dalbergieae</taxon>
        <taxon>Pterocarpus clade</taxon>
        <taxon>Stylosanthes</taxon>
    </lineage>
</organism>
<keyword evidence="2" id="KW-1185">Reference proteome</keyword>
<gene>
    <name evidence="1" type="ORF">PIB30_076015</name>
</gene>
<reference evidence="1 2" key="1">
    <citation type="journal article" date="2023" name="Plants (Basel)">
        <title>Bridging the Gap: Combining Genomics and Transcriptomics Approaches to Understand Stylosanthes scabra, an Orphan Legume from the Brazilian Caatinga.</title>
        <authorList>
            <person name="Ferreira-Neto J.R.C."/>
            <person name="da Silva M.D."/>
            <person name="Binneck E."/>
            <person name="de Melo N.F."/>
            <person name="da Silva R.H."/>
            <person name="de Melo A.L.T.M."/>
            <person name="Pandolfi V."/>
            <person name="Bustamante F.O."/>
            <person name="Brasileiro-Vidal A.C."/>
            <person name="Benko-Iseppon A.M."/>
        </authorList>
    </citation>
    <scope>NUCLEOTIDE SEQUENCE [LARGE SCALE GENOMIC DNA]</scope>
    <source>
        <tissue evidence="1">Leaves</tissue>
    </source>
</reference>
<feature type="non-terminal residue" evidence="1">
    <location>
        <position position="51"/>
    </location>
</feature>
<protein>
    <submittedName>
        <fullName evidence="1">Uncharacterized protein</fullName>
    </submittedName>
</protein>
<comment type="caution">
    <text evidence="1">The sequence shown here is derived from an EMBL/GenBank/DDBJ whole genome shotgun (WGS) entry which is preliminary data.</text>
</comment>
<evidence type="ECO:0000313" key="1">
    <source>
        <dbReference type="EMBL" id="MED6138621.1"/>
    </source>
</evidence>
<sequence>MSNRKQLAIEDCKELLDFFRFKAFMVHERGEKNPHGAGDTSAQYEKIHCCH</sequence>
<dbReference type="EMBL" id="JASCZI010061400">
    <property type="protein sequence ID" value="MED6138621.1"/>
    <property type="molecule type" value="Genomic_DNA"/>
</dbReference>
<dbReference type="Proteomes" id="UP001341840">
    <property type="component" value="Unassembled WGS sequence"/>
</dbReference>
<name>A0ABU6SQB8_9FABA</name>